<accession>A0ABT9PW07</accession>
<name>A0ABT9PW07_9HYPH</name>
<keyword evidence="3" id="KW-1185">Reference proteome</keyword>
<evidence type="ECO:0000313" key="3">
    <source>
        <dbReference type="Proteomes" id="UP001241472"/>
    </source>
</evidence>
<feature type="signal peptide" evidence="1">
    <location>
        <begin position="1"/>
        <end position="21"/>
    </location>
</feature>
<sequence length="125" mass="13326">MQAAVLVSTFFSIFATASAIAAEPVIQVLSGPAPVIGSTDDGVTRSYSFKVMATGSTTFRLDADNLACAYDLQKSSKLGFLPSAGRFPLRHIDKAAAGDVYTLSFFQNRSARIAKDVCNFSFTVE</sequence>
<gene>
    <name evidence="2" type="ORF">J2T09_003462</name>
</gene>
<comment type="caution">
    <text evidence="2">The sequence shown here is derived from an EMBL/GenBank/DDBJ whole genome shotgun (WGS) entry which is preliminary data.</text>
</comment>
<organism evidence="2 3">
    <name type="scientific">Neorhizobium huautlense</name>
    <dbReference type="NCBI Taxonomy" id="67774"/>
    <lineage>
        <taxon>Bacteria</taxon>
        <taxon>Pseudomonadati</taxon>
        <taxon>Pseudomonadota</taxon>
        <taxon>Alphaproteobacteria</taxon>
        <taxon>Hyphomicrobiales</taxon>
        <taxon>Rhizobiaceae</taxon>
        <taxon>Rhizobium/Agrobacterium group</taxon>
        <taxon>Neorhizobium</taxon>
    </lineage>
</organism>
<evidence type="ECO:0000256" key="1">
    <source>
        <dbReference type="SAM" id="SignalP"/>
    </source>
</evidence>
<dbReference type="Proteomes" id="UP001241472">
    <property type="component" value="Unassembled WGS sequence"/>
</dbReference>
<protein>
    <submittedName>
        <fullName evidence="2">Uncharacterized protein</fullName>
    </submittedName>
</protein>
<dbReference type="RefSeq" id="WP_306836817.1">
    <property type="nucleotide sequence ID" value="NZ_JAUSRF010000011.1"/>
</dbReference>
<dbReference type="EMBL" id="JAUSRF010000011">
    <property type="protein sequence ID" value="MDP9838690.1"/>
    <property type="molecule type" value="Genomic_DNA"/>
</dbReference>
<keyword evidence="1" id="KW-0732">Signal</keyword>
<evidence type="ECO:0000313" key="2">
    <source>
        <dbReference type="EMBL" id="MDP9838690.1"/>
    </source>
</evidence>
<reference evidence="2 3" key="1">
    <citation type="submission" date="2023-07" db="EMBL/GenBank/DDBJ databases">
        <title>Sorghum-associated microbial communities from plants grown in Nebraska, USA.</title>
        <authorList>
            <person name="Schachtman D."/>
        </authorList>
    </citation>
    <scope>NUCLEOTIDE SEQUENCE [LARGE SCALE GENOMIC DNA]</scope>
    <source>
        <strain evidence="2 3">DS1307</strain>
    </source>
</reference>
<proteinExistence type="predicted"/>
<feature type="chain" id="PRO_5046313744" evidence="1">
    <location>
        <begin position="22"/>
        <end position="125"/>
    </location>
</feature>